<sequence length="69" mass="8184">IMKTKGVLRGKEIVLEKDLGIESEVEVEVELTFPSKAEEEAFGIWQGREDIKNSTSWVRMLREREWQRY</sequence>
<gene>
    <name evidence="1" type="ORF">S03H2_71684</name>
</gene>
<dbReference type="EMBL" id="BARU01048092">
    <property type="protein sequence ID" value="GAH93273.1"/>
    <property type="molecule type" value="Genomic_DNA"/>
</dbReference>
<dbReference type="AlphaFoldDB" id="X1LGI8"/>
<feature type="non-terminal residue" evidence="1">
    <location>
        <position position="1"/>
    </location>
</feature>
<name>X1LGI8_9ZZZZ</name>
<reference evidence="1" key="1">
    <citation type="journal article" date="2014" name="Front. Microbiol.">
        <title>High frequency of phylogenetically diverse reductive dehalogenase-homologous genes in deep subseafloor sedimentary metagenomes.</title>
        <authorList>
            <person name="Kawai M."/>
            <person name="Futagami T."/>
            <person name="Toyoda A."/>
            <person name="Takaki Y."/>
            <person name="Nishi S."/>
            <person name="Hori S."/>
            <person name="Arai W."/>
            <person name="Tsubouchi T."/>
            <person name="Morono Y."/>
            <person name="Uchiyama I."/>
            <person name="Ito T."/>
            <person name="Fujiyama A."/>
            <person name="Inagaki F."/>
            <person name="Takami H."/>
        </authorList>
    </citation>
    <scope>NUCLEOTIDE SEQUENCE</scope>
    <source>
        <strain evidence="1">Expedition CK06-06</strain>
    </source>
</reference>
<organism evidence="1">
    <name type="scientific">marine sediment metagenome</name>
    <dbReference type="NCBI Taxonomy" id="412755"/>
    <lineage>
        <taxon>unclassified sequences</taxon>
        <taxon>metagenomes</taxon>
        <taxon>ecological metagenomes</taxon>
    </lineage>
</organism>
<comment type="caution">
    <text evidence="1">The sequence shown here is derived from an EMBL/GenBank/DDBJ whole genome shotgun (WGS) entry which is preliminary data.</text>
</comment>
<protein>
    <submittedName>
        <fullName evidence="1">Uncharacterized protein</fullName>
    </submittedName>
</protein>
<proteinExistence type="predicted"/>
<evidence type="ECO:0000313" key="1">
    <source>
        <dbReference type="EMBL" id="GAH93273.1"/>
    </source>
</evidence>
<accession>X1LGI8</accession>